<proteinExistence type="predicted"/>
<keyword evidence="2" id="KW-1133">Transmembrane helix</keyword>
<dbReference type="RefSeq" id="XP_024775623.1">
    <property type="nucleotide sequence ID" value="XM_024914959.1"/>
</dbReference>
<evidence type="ECO:0000256" key="2">
    <source>
        <dbReference type="SAM" id="Phobius"/>
    </source>
</evidence>
<accession>A0A2T4AFV8</accession>
<evidence type="ECO:0000313" key="3">
    <source>
        <dbReference type="EMBL" id="PTB55946.1"/>
    </source>
</evidence>
<keyword evidence="4" id="KW-1185">Reference proteome</keyword>
<gene>
    <name evidence="3" type="ORF">M431DRAFT_413971</name>
</gene>
<feature type="transmembrane region" description="Helical" evidence="2">
    <location>
        <begin position="12"/>
        <end position="33"/>
    </location>
</feature>
<evidence type="ECO:0000256" key="1">
    <source>
        <dbReference type="SAM" id="MobiDB-lite"/>
    </source>
</evidence>
<keyword evidence="2" id="KW-0472">Membrane</keyword>
<name>A0A2T4AFV8_TRIHA</name>
<evidence type="ECO:0000313" key="4">
    <source>
        <dbReference type="Proteomes" id="UP000241690"/>
    </source>
</evidence>
<dbReference type="EMBL" id="KZ679679">
    <property type="protein sequence ID" value="PTB55946.1"/>
    <property type="molecule type" value="Genomic_DNA"/>
</dbReference>
<dbReference type="AlphaFoldDB" id="A0A2T4AFV8"/>
<keyword evidence="2" id="KW-0812">Transmembrane</keyword>
<dbReference type="GeneID" id="36623525"/>
<protein>
    <submittedName>
        <fullName evidence="3">Uncharacterized protein</fullName>
    </submittedName>
</protein>
<organism evidence="3 4">
    <name type="scientific">Trichoderma harzianum CBS 226.95</name>
    <dbReference type="NCBI Taxonomy" id="983964"/>
    <lineage>
        <taxon>Eukaryota</taxon>
        <taxon>Fungi</taxon>
        <taxon>Dikarya</taxon>
        <taxon>Ascomycota</taxon>
        <taxon>Pezizomycotina</taxon>
        <taxon>Sordariomycetes</taxon>
        <taxon>Hypocreomycetidae</taxon>
        <taxon>Hypocreales</taxon>
        <taxon>Hypocreaceae</taxon>
        <taxon>Trichoderma</taxon>
    </lineage>
</organism>
<reference evidence="3 4" key="1">
    <citation type="submission" date="2016-07" db="EMBL/GenBank/DDBJ databases">
        <title>Multiple horizontal gene transfer events from other fungi enriched the ability of initially mycotrophic Trichoderma (Ascomycota) to feed on dead plant biomass.</title>
        <authorList>
            <consortium name="DOE Joint Genome Institute"/>
            <person name="Aerts A."/>
            <person name="Atanasova L."/>
            <person name="Chenthamara K."/>
            <person name="Zhang J."/>
            <person name="Grujic M."/>
            <person name="Henrissat B."/>
            <person name="Kuo A."/>
            <person name="Salamov A."/>
            <person name="Lipzen A."/>
            <person name="Labutti K."/>
            <person name="Barry K."/>
            <person name="Miao Y."/>
            <person name="Rahimi M.J."/>
            <person name="Shen Q."/>
            <person name="Grigoriev I.V."/>
            <person name="Kubicek C.P."/>
            <person name="Druzhinina I.S."/>
        </authorList>
    </citation>
    <scope>NUCLEOTIDE SEQUENCE [LARGE SCALE GENOMIC DNA]</scope>
    <source>
        <strain evidence="3 4">CBS 226.95</strain>
    </source>
</reference>
<feature type="region of interest" description="Disordered" evidence="1">
    <location>
        <begin position="168"/>
        <end position="190"/>
    </location>
</feature>
<dbReference type="Proteomes" id="UP000241690">
    <property type="component" value="Unassembled WGS sequence"/>
</dbReference>
<sequence>MAKYVHELSHRLLTIAPLFLSKVLLVFTCHISQARVQAVGINSLNRNHRTSKLFLNGFCPPWFTPPKKTDAHARGGLKIHSTDILSTRFHQSVLDTLLPAVGAWAPCTAAGWALKVAAARPSRPRPRLLGGKPASRARHPTGRLGLLLFLIVFWSLLPCTGTCWRDRRGTSDGQSSKDAGQGPDEEAVAPPSCINLTYRNQRGDRASQLWPLGAESCSLYTDILFQTILGP</sequence>